<dbReference type="InterPro" id="IPR023299">
    <property type="entry name" value="ATPase_P-typ_cyto_dom_N"/>
</dbReference>
<evidence type="ECO:0000256" key="17">
    <source>
        <dbReference type="PIRSR" id="PIRSR606539-3"/>
    </source>
</evidence>
<evidence type="ECO:0000256" key="18">
    <source>
        <dbReference type="RuleBase" id="RU362033"/>
    </source>
</evidence>
<feature type="binding site" evidence="16">
    <location>
        <position position="617"/>
    </location>
    <ligand>
        <name>ATP</name>
        <dbReference type="ChEBI" id="CHEBI:30616"/>
    </ligand>
</feature>
<dbReference type="FunFam" id="3.40.50.1000:FF:000014">
    <property type="entry name" value="Phospholipid-transporting ATPase"/>
    <property type="match status" value="1"/>
</dbReference>
<feature type="binding site" evidence="17">
    <location>
        <position position="983"/>
    </location>
    <ligand>
        <name>Mg(2+)</name>
        <dbReference type="ChEBI" id="CHEBI:18420"/>
    </ligand>
</feature>
<comment type="caution">
    <text evidence="22">The sequence shown here is derived from an EMBL/GenBank/DDBJ whole genome shotgun (WGS) entry which is preliminary data.</text>
</comment>
<keyword evidence="4" id="KW-0813">Transport</keyword>
<feature type="binding site" evidence="16">
    <location>
        <position position="559"/>
    </location>
    <ligand>
        <name>ATP</name>
        <dbReference type="ChEBI" id="CHEBI:30616"/>
    </ligand>
</feature>
<feature type="binding site" evidence="16">
    <location>
        <position position="982"/>
    </location>
    <ligand>
        <name>ATP</name>
        <dbReference type="ChEBI" id="CHEBI:30616"/>
    </ligand>
</feature>
<feature type="binding site" evidence="17">
    <location>
        <position position="979"/>
    </location>
    <ligand>
        <name>Mg(2+)</name>
        <dbReference type="ChEBI" id="CHEBI:18420"/>
    </ligand>
</feature>
<feature type="transmembrane region" description="Helical" evidence="18">
    <location>
        <begin position="286"/>
        <end position="314"/>
    </location>
</feature>
<feature type="binding site" evidence="16">
    <location>
        <position position="582"/>
    </location>
    <ligand>
        <name>ATP</name>
        <dbReference type="ChEBI" id="CHEBI:30616"/>
    </ligand>
</feature>
<evidence type="ECO:0000259" key="21">
    <source>
        <dbReference type="Pfam" id="PF16212"/>
    </source>
</evidence>
<dbReference type="GO" id="GO:0140345">
    <property type="term" value="F:phosphatidylcholine flippase activity"/>
    <property type="evidence" value="ECO:0007669"/>
    <property type="project" value="UniProtKB-ARBA"/>
</dbReference>
<keyword evidence="11 18" id="KW-1133">Transmembrane helix</keyword>
<dbReference type="Pfam" id="PF16212">
    <property type="entry name" value="PhoLip_ATPase_C"/>
    <property type="match status" value="1"/>
</dbReference>
<dbReference type="InterPro" id="IPR006539">
    <property type="entry name" value="P-type_ATPase_IV"/>
</dbReference>
<dbReference type="Pfam" id="PF13246">
    <property type="entry name" value="Cation_ATPase"/>
    <property type="match status" value="1"/>
</dbReference>
<comment type="similarity">
    <text evidence="3 18">Belongs to the cation transport ATPase (P-type) (TC 3.A.3) family. Type IV subfamily.</text>
</comment>
<evidence type="ECO:0000256" key="13">
    <source>
        <dbReference type="ARBA" id="ARBA00023136"/>
    </source>
</evidence>
<evidence type="ECO:0000313" key="22">
    <source>
        <dbReference type="EMBL" id="MFH4978051.1"/>
    </source>
</evidence>
<dbReference type="EC" id="7.6.2.1" evidence="18"/>
<feature type="binding site" evidence="16">
    <location>
        <position position="415"/>
    </location>
    <ligand>
        <name>ATP</name>
        <dbReference type="ChEBI" id="CHEBI:30616"/>
    </ligand>
</feature>
<feature type="binding site" evidence="16">
    <location>
        <position position="983"/>
    </location>
    <ligand>
        <name>ATP</name>
        <dbReference type="ChEBI" id="CHEBI:30616"/>
    </ligand>
</feature>
<dbReference type="InterPro" id="IPR032630">
    <property type="entry name" value="P_typ_ATPase_c"/>
</dbReference>
<comment type="catalytic activity">
    <reaction evidence="14 18">
        <text>ATP + H2O + phospholipidSide 1 = ADP + phosphate + phospholipidSide 2.</text>
        <dbReference type="EC" id="7.6.2.1"/>
    </reaction>
</comment>
<evidence type="ECO:0000256" key="3">
    <source>
        <dbReference type="ARBA" id="ARBA00008109"/>
    </source>
</evidence>
<evidence type="ECO:0000259" key="20">
    <source>
        <dbReference type="Pfam" id="PF16209"/>
    </source>
</evidence>
<dbReference type="FunFam" id="3.40.50.1000:FF:000001">
    <property type="entry name" value="Phospholipid-transporting ATPase IC"/>
    <property type="match status" value="1"/>
</dbReference>
<dbReference type="InterPro" id="IPR001757">
    <property type="entry name" value="P_typ_ATPase"/>
</dbReference>
<dbReference type="GO" id="GO:0012505">
    <property type="term" value="C:endomembrane system"/>
    <property type="evidence" value="ECO:0007669"/>
    <property type="project" value="UniProtKB-SubCell"/>
</dbReference>
<dbReference type="Pfam" id="PF16209">
    <property type="entry name" value="PhoLip_ATPase_N"/>
    <property type="match status" value="1"/>
</dbReference>
<evidence type="ECO:0000256" key="12">
    <source>
        <dbReference type="ARBA" id="ARBA00023055"/>
    </source>
</evidence>
<dbReference type="Gene3D" id="2.70.150.10">
    <property type="entry name" value="Calcium-transporting ATPase, cytoplasmic transduction domain A"/>
    <property type="match status" value="1"/>
</dbReference>
<dbReference type="GO" id="GO:0000287">
    <property type="term" value="F:magnesium ion binding"/>
    <property type="evidence" value="ECO:0007669"/>
    <property type="project" value="UniProtKB-UniRule"/>
</dbReference>
<keyword evidence="10 18" id="KW-1278">Translocase</keyword>
<sequence length="1068" mass="122644">MKGVDSIRRFFGGGHTKRTVQCTEQRRRLRANDRLYNEQFHYADNFIKTSKYNIVNFLVLNLFEQFRRLANSYFLALMILQLIPQISSIAWYSTAVPLFFVLAFSAVKDAYDDIQRHHSDKQVNNRISYVVRNGRLVEEKWLDVKVGDVIRMENDQFVAADLLVLSTSEPNGICYIETAELDGETNLKVRQALPEIYEMGDELDRISAFRGEIECEPPNNRLSQFEGRITFDEMTLPLDNEKLLLRGCVLRNTRWCYGVVIFAGRDTKLMMNSGKAKLKRTSLDRFLNVLIMGIVLLLISLCLICTVLCGIWEWTTGRYFTVYLEWDHSIIPTNEKHTGKPITFISFLMFFSYIILLNTVVPISLYVSVEIIRFVHSLWINSDVAMYYEKGDIASRARTTTLNEELGQVQYIFSDKTGTLTQNIMTFDKCSINGRSYGDVYDERGELCNVTKDMKPIDFSANKWYEPNFVFYDRTLLDDTQKKIPEVTEFWRLLALCHTVMPGRKNGNLEYQAQSPDEAALTSAARNFGYVFKSRTSKTITLEVDGNEEVYDLLHILDFNNVRKRMSVIVRDCNGDVILYCKGADTMILQRISKTTNELLRSSTNQHLDKFAAEGLRTLCLARKKIDPDYFADWQNRHNAASCELSDRQEKLDILYEEIEDGMELIGATAIEDKLQDGVPETIAMLASANIKIWVLTGDKQETAINIGYSCRLLTETMREVFVIDGETEREVEVQLKDVKRRLLSSFGSQNIAKSESVLGYIEKMIVKVELAEAEENIWKEEKDVRHTRKDITRLRDTSVNRHLGQFPLTTVDRKNMFSFVSDSPSESQEHKQRYGQSSLDGAYRQDDNYPMHHQDGYDDSKSSPLHSPERLNLEVNEAYYGTNEAYFDDEAKEDNTETITASNDGVARHDRDGLHGYALVINGFSLTHALKRNLEKTFLEIGCCCQAVVCCRVTPLQKASVVDLVKRHKKAVTLSIGDGANDVSMIKTAHIGVGISGQEGMQAVLASDYSIGQFRYLQRLLLVHGRWSYYRISKFLRYFFYKNFSFTLTNFWYSFFCGYSAEASTNE</sequence>
<feature type="binding site" evidence="17">
    <location>
        <position position="417"/>
    </location>
    <ligand>
        <name>Mg(2+)</name>
        <dbReference type="ChEBI" id="CHEBI:18420"/>
    </ligand>
</feature>
<evidence type="ECO:0000256" key="14">
    <source>
        <dbReference type="ARBA" id="ARBA00034036"/>
    </source>
</evidence>
<comment type="cofactor">
    <cofactor evidence="1 17">
        <name>Mg(2+)</name>
        <dbReference type="ChEBI" id="CHEBI:18420"/>
    </cofactor>
</comment>
<feature type="binding site" evidence="16">
    <location>
        <position position="518"/>
    </location>
    <ligand>
        <name>ATP</name>
        <dbReference type="ChEBI" id="CHEBI:30616"/>
    </ligand>
</feature>
<dbReference type="CDD" id="cd02073">
    <property type="entry name" value="P-type_ATPase_APLT_Dnf-like"/>
    <property type="match status" value="1"/>
</dbReference>
<feature type="compositionally biased region" description="Basic and acidic residues" evidence="19">
    <location>
        <begin position="844"/>
        <end position="868"/>
    </location>
</feature>
<dbReference type="PANTHER" id="PTHR24092:SF190">
    <property type="entry name" value="PHOSPHOLIPID-TRANSPORTING ATPASE"/>
    <property type="match status" value="1"/>
</dbReference>
<dbReference type="PRINTS" id="PR00119">
    <property type="entry name" value="CATATPASE"/>
</dbReference>
<feature type="binding site" evidence="16">
    <location>
        <position position="699"/>
    </location>
    <ligand>
        <name>ATP</name>
        <dbReference type="ChEBI" id="CHEBI:30616"/>
    </ligand>
</feature>
<protein>
    <recommendedName>
        <fullName evidence="18">Phospholipid-transporting ATPase</fullName>
        <ecNumber evidence="18">7.6.2.1</ecNumber>
    </recommendedName>
</protein>
<keyword evidence="23" id="KW-1185">Reference proteome</keyword>
<dbReference type="AlphaFoldDB" id="A0ABD6EEH3"/>
<evidence type="ECO:0000256" key="16">
    <source>
        <dbReference type="PIRSR" id="PIRSR606539-2"/>
    </source>
</evidence>
<keyword evidence="12" id="KW-0445">Lipid transport</keyword>
<dbReference type="InterPro" id="IPR036412">
    <property type="entry name" value="HAD-like_sf"/>
</dbReference>
<proteinExistence type="inferred from homology"/>
<evidence type="ECO:0000256" key="10">
    <source>
        <dbReference type="ARBA" id="ARBA00022967"/>
    </source>
</evidence>
<dbReference type="GO" id="GO:0016020">
    <property type="term" value="C:membrane"/>
    <property type="evidence" value="ECO:0007669"/>
    <property type="project" value="UniProtKB-SubCell"/>
</dbReference>
<dbReference type="Proteomes" id="UP001608902">
    <property type="component" value="Unassembled WGS sequence"/>
</dbReference>
<reference evidence="22 23" key="1">
    <citation type="submission" date="2024-08" db="EMBL/GenBank/DDBJ databases">
        <title>Gnathostoma spinigerum genome.</title>
        <authorList>
            <person name="Gonzalez-Bertolin B."/>
            <person name="Monzon S."/>
            <person name="Zaballos A."/>
            <person name="Jimenez P."/>
            <person name="Dekumyoy P."/>
            <person name="Varona S."/>
            <person name="Cuesta I."/>
            <person name="Sumanam S."/>
            <person name="Adisakwattana P."/>
            <person name="Gasser R.B."/>
            <person name="Hernandez-Gonzalez A."/>
            <person name="Young N.D."/>
            <person name="Perteguer M.J."/>
        </authorList>
    </citation>
    <scope>NUCLEOTIDE SEQUENCE [LARGE SCALE GENOMIC DNA]</scope>
    <source>
        <strain evidence="22">AL3</strain>
        <tissue evidence="22">Liver</tissue>
    </source>
</reference>
<feature type="domain" description="P-type ATPase N-terminal" evidence="20">
    <location>
        <begin position="30"/>
        <end position="94"/>
    </location>
</feature>
<feature type="binding site" evidence="16">
    <location>
        <position position="959"/>
    </location>
    <ligand>
        <name>ATP</name>
        <dbReference type="ChEBI" id="CHEBI:30616"/>
    </ligand>
</feature>
<dbReference type="SUPFAM" id="SSF56784">
    <property type="entry name" value="HAD-like"/>
    <property type="match status" value="1"/>
</dbReference>
<evidence type="ECO:0000256" key="15">
    <source>
        <dbReference type="PIRSR" id="PIRSR606539-1"/>
    </source>
</evidence>
<gene>
    <name evidence="22" type="ORF">AB6A40_004760</name>
</gene>
<comment type="caution">
    <text evidence="18">Lacks conserved residue(s) required for the propagation of feature annotation.</text>
</comment>
<keyword evidence="5 18" id="KW-0812">Transmembrane</keyword>
<feature type="transmembrane region" description="Helical" evidence="18">
    <location>
        <begin position="342"/>
        <end position="367"/>
    </location>
</feature>
<feature type="active site" description="4-aspartylphosphate intermediate" evidence="15">
    <location>
        <position position="415"/>
    </location>
</feature>
<dbReference type="InterPro" id="IPR008250">
    <property type="entry name" value="ATPase_P-typ_transduc_dom_A_sf"/>
</dbReference>
<organism evidence="22 23">
    <name type="scientific">Gnathostoma spinigerum</name>
    <dbReference type="NCBI Taxonomy" id="75299"/>
    <lineage>
        <taxon>Eukaryota</taxon>
        <taxon>Metazoa</taxon>
        <taxon>Ecdysozoa</taxon>
        <taxon>Nematoda</taxon>
        <taxon>Chromadorea</taxon>
        <taxon>Rhabditida</taxon>
        <taxon>Spirurina</taxon>
        <taxon>Gnathostomatomorpha</taxon>
        <taxon>Gnathostomatoidea</taxon>
        <taxon>Gnathostomatidae</taxon>
        <taxon>Gnathostoma</taxon>
    </lineage>
</organism>
<feature type="region of interest" description="Disordered" evidence="19">
    <location>
        <begin position="821"/>
        <end position="868"/>
    </location>
</feature>
<evidence type="ECO:0000256" key="9">
    <source>
        <dbReference type="ARBA" id="ARBA00022842"/>
    </source>
</evidence>
<evidence type="ECO:0000256" key="6">
    <source>
        <dbReference type="ARBA" id="ARBA00022723"/>
    </source>
</evidence>
<dbReference type="FunFam" id="3.40.1110.10:FF:000188">
    <property type="entry name" value="Phospholipid-transporting ATPase"/>
    <property type="match status" value="1"/>
</dbReference>
<feature type="binding site" evidence="16">
    <location>
        <position position="698"/>
    </location>
    <ligand>
        <name>ATP</name>
        <dbReference type="ChEBI" id="CHEBI:30616"/>
    </ligand>
</feature>
<dbReference type="SUPFAM" id="SSF81653">
    <property type="entry name" value="Calcium ATPase, transduction domain A"/>
    <property type="match status" value="1"/>
</dbReference>
<dbReference type="SUPFAM" id="SSF81665">
    <property type="entry name" value="Calcium ATPase, transmembrane domain M"/>
    <property type="match status" value="1"/>
</dbReference>
<keyword evidence="9 17" id="KW-0460">Magnesium</keyword>
<evidence type="ECO:0000256" key="19">
    <source>
        <dbReference type="SAM" id="MobiDB-lite"/>
    </source>
</evidence>
<dbReference type="GO" id="GO:0005524">
    <property type="term" value="F:ATP binding"/>
    <property type="evidence" value="ECO:0007669"/>
    <property type="project" value="UniProtKB-UniRule"/>
</dbReference>
<evidence type="ECO:0000313" key="23">
    <source>
        <dbReference type="Proteomes" id="UP001608902"/>
    </source>
</evidence>
<dbReference type="Gene3D" id="3.40.1110.10">
    <property type="entry name" value="Calcium-transporting ATPase, cytoplasmic domain N"/>
    <property type="match status" value="1"/>
</dbReference>
<dbReference type="PANTHER" id="PTHR24092">
    <property type="entry name" value="PROBABLE PHOSPHOLIPID-TRANSPORTING ATPASE"/>
    <property type="match status" value="1"/>
</dbReference>
<feature type="domain" description="P-type ATPase C-terminal" evidence="21">
    <location>
        <begin position="1005"/>
        <end position="1063"/>
    </location>
</feature>
<dbReference type="InterPro" id="IPR023214">
    <property type="entry name" value="HAD_sf"/>
</dbReference>
<dbReference type="InterPro" id="IPR032631">
    <property type="entry name" value="P-type_ATPase_N"/>
</dbReference>
<dbReference type="PROSITE" id="PS00154">
    <property type="entry name" value="ATPASE_E1_E2"/>
    <property type="match status" value="1"/>
</dbReference>
<dbReference type="InterPro" id="IPR023298">
    <property type="entry name" value="ATPase_P-typ_TM_dom_sf"/>
</dbReference>
<evidence type="ECO:0000256" key="1">
    <source>
        <dbReference type="ARBA" id="ARBA00001946"/>
    </source>
</evidence>
<dbReference type="GO" id="GO:0005737">
    <property type="term" value="C:cytoplasm"/>
    <property type="evidence" value="ECO:0007669"/>
    <property type="project" value="UniProtKB-ARBA"/>
</dbReference>
<dbReference type="NCBIfam" id="TIGR01494">
    <property type="entry name" value="ATPase_P-type"/>
    <property type="match status" value="1"/>
</dbReference>
<evidence type="ECO:0000256" key="7">
    <source>
        <dbReference type="ARBA" id="ARBA00022741"/>
    </source>
</evidence>
<feature type="binding site" evidence="16">
    <location>
        <position position="697"/>
    </location>
    <ligand>
        <name>ATP</name>
        <dbReference type="ChEBI" id="CHEBI:30616"/>
    </ligand>
</feature>
<keyword evidence="13 18" id="KW-0472">Membrane</keyword>
<comment type="subcellular location">
    <subcellularLocation>
        <location evidence="2">Endomembrane system</location>
        <topology evidence="2">Multi-pass membrane protein</topology>
    </subcellularLocation>
    <subcellularLocation>
        <location evidence="18">Membrane</location>
        <topology evidence="18">Multi-pass membrane protein</topology>
    </subcellularLocation>
</comment>
<accession>A0ABD6EEH3</accession>
<dbReference type="SUPFAM" id="SSF81660">
    <property type="entry name" value="Metal cation-transporting ATPase, ATP-binding domain N"/>
    <property type="match status" value="1"/>
</dbReference>
<keyword evidence="7 16" id="KW-0547">Nucleotide-binding</keyword>
<feature type="binding site" evidence="16">
    <location>
        <position position="416"/>
    </location>
    <ligand>
        <name>ATP</name>
        <dbReference type="ChEBI" id="CHEBI:30616"/>
    </ligand>
</feature>
<dbReference type="FunFam" id="2.70.150.10:FF:000025">
    <property type="entry name" value="Phospholipid-transporting ATPase"/>
    <property type="match status" value="1"/>
</dbReference>
<evidence type="ECO:0000256" key="8">
    <source>
        <dbReference type="ARBA" id="ARBA00022840"/>
    </source>
</evidence>
<feature type="binding site" evidence="16">
    <location>
        <position position="953"/>
    </location>
    <ligand>
        <name>ATP</name>
        <dbReference type="ChEBI" id="CHEBI:30616"/>
    </ligand>
</feature>
<evidence type="ECO:0000256" key="11">
    <source>
        <dbReference type="ARBA" id="ARBA00022989"/>
    </source>
</evidence>
<feature type="binding site" evidence="16">
    <location>
        <position position="417"/>
    </location>
    <ligand>
        <name>ATP</name>
        <dbReference type="ChEBI" id="CHEBI:30616"/>
    </ligand>
</feature>
<keyword evidence="8 16" id="KW-0067">ATP-binding</keyword>
<evidence type="ECO:0000256" key="4">
    <source>
        <dbReference type="ARBA" id="ARBA00022448"/>
    </source>
</evidence>
<feature type="binding site" evidence="17">
    <location>
        <position position="415"/>
    </location>
    <ligand>
        <name>Mg(2+)</name>
        <dbReference type="ChEBI" id="CHEBI:18420"/>
    </ligand>
</feature>
<dbReference type="InterPro" id="IPR018303">
    <property type="entry name" value="ATPase_P-typ_P_site"/>
</dbReference>
<dbReference type="EMBL" id="JBGFUD010002818">
    <property type="protein sequence ID" value="MFH4978051.1"/>
    <property type="molecule type" value="Genomic_DNA"/>
</dbReference>
<keyword evidence="6 17" id="KW-0479">Metal-binding</keyword>
<evidence type="ECO:0000256" key="5">
    <source>
        <dbReference type="ARBA" id="ARBA00022692"/>
    </source>
</evidence>
<evidence type="ECO:0000256" key="2">
    <source>
        <dbReference type="ARBA" id="ARBA00004127"/>
    </source>
</evidence>
<name>A0ABD6EEH3_9BILA</name>
<dbReference type="NCBIfam" id="TIGR01652">
    <property type="entry name" value="ATPase-Plipid"/>
    <property type="match status" value="1"/>
</dbReference>
<dbReference type="Gene3D" id="3.40.50.1000">
    <property type="entry name" value="HAD superfamily/HAD-like"/>
    <property type="match status" value="2"/>
</dbReference>